<accession>A0ABP0MWZ5</accession>
<keyword evidence="1" id="KW-0670">Pyruvate</keyword>
<keyword evidence="2" id="KW-1185">Reference proteome</keyword>
<dbReference type="Gene3D" id="3.30.420.150">
    <property type="entry name" value="Exopolyphosphatase. Domain 2"/>
    <property type="match status" value="1"/>
</dbReference>
<dbReference type="Proteomes" id="UP001642464">
    <property type="component" value="Unassembled WGS sequence"/>
</dbReference>
<proteinExistence type="predicted"/>
<name>A0ABP0MWZ5_9DINO</name>
<comment type="caution">
    <text evidence="1">The sequence shown here is derived from an EMBL/GenBank/DDBJ whole genome shotgun (WGS) entry which is preliminary data.</text>
</comment>
<dbReference type="GO" id="GO:0016301">
    <property type="term" value="F:kinase activity"/>
    <property type="evidence" value="ECO:0007669"/>
    <property type="project" value="UniProtKB-KW"/>
</dbReference>
<evidence type="ECO:0000313" key="2">
    <source>
        <dbReference type="Proteomes" id="UP001642464"/>
    </source>
</evidence>
<dbReference type="EMBL" id="CAXAMM010024714">
    <property type="protein sequence ID" value="CAK9055851.1"/>
    <property type="molecule type" value="Genomic_DNA"/>
</dbReference>
<keyword evidence="1" id="KW-0808">Transferase</keyword>
<sequence>MISLTPAPRAAHAAHPAASRVCRRFMPEAGGMMDAAAYAVAAGVLSAGAAAARAVPRRGPARAPALKFLVLQSPVKVNTTFPAHLLPPVLVPFADAEPSTLVDCGSGSTRALSFKDDGKSHVSWEKSAWRGEPLAIALQDDQKLQSLLDLLCKELPPRGQVLLGATAGVRQALQDGSLKQERLQVFQHALGGRFGSRARFMVLSGEEEARAEWEALQHALDYAPDLDRDLFDGMLSGGGMSCQLAWRGRVTPELFSFRNGVLQPGGLADKANRQKIVGEDLVKELALVRLATKALVAHIPSFKNEQRQGNVALVEWLGLYVAGEPTERDLVMGLGYNKWLTRDQILEAVTSHLGELDADYIQKWEPISRRAAISWVYGIILQTLLEELFDANTNFYCFKGINWSTGHYLMHKEKIATQEPLLQSA</sequence>
<reference evidence="1 2" key="1">
    <citation type="submission" date="2024-02" db="EMBL/GenBank/DDBJ databases">
        <authorList>
            <person name="Chen Y."/>
            <person name="Shah S."/>
            <person name="Dougan E. K."/>
            <person name="Thang M."/>
            <person name="Chan C."/>
        </authorList>
    </citation>
    <scope>NUCLEOTIDE SEQUENCE [LARGE SCALE GENOMIC DNA]</scope>
</reference>
<dbReference type="Gene3D" id="3.30.420.40">
    <property type="match status" value="1"/>
</dbReference>
<gene>
    <name evidence="1" type="ORF">SCF082_LOCUS30156</name>
</gene>
<evidence type="ECO:0000313" key="1">
    <source>
        <dbReference type="EMBL" id="CAK9055851.1"/>
    </source>
</evidence>
<protein>
    <submittedName>
        <fullName evidence="1">Pyruvate kinase</fullName>
    </submittedName>
</protein>
<organism evidence="1 2">
    <name type="scientific">Durusdinium trenchii</name>
    <dbReference type="NCBI Taxonomy" id="1381693"/>
    <lineage>
        <taxon>Eukaryota</taxon>
        <taxon>Sar</taxon>
        <taxon>Alveolata</taxon>
        <taxon>Dinophyceae</taxon>
        <taxon>Suessiales</taxon>
        <taxon>Symbiodiniaceae</taxon>
        <taxon>Durusdinium</taxon>
    </lineage>
</organism>
<keyword evidence="1" id="KW-0418">Kinase</keyword>